<dbReference type="OrthoDB" id="6183506at2"/>
<dbReference type="HOGENOM" id="CLU_2774785_0_0_12"/>
<dbReference type="RefSeq" id="WP_014802149.1">
    <property type="nucleotide sequence ID" value="NC_018020.1"/>
</dbReference>
<keyword evidence="2" id="KW-1185">Reference proteome</keyword>
<organism evidence="1 2">
    <name type="scientific">Turneriella parva (strain ATCC BAA-1111 / DSM 21527 / NCTC 11395 / H)</name>
    <name type="common">Leptospira parva</name>
    <dbReference type="NCBI Taxonomy" id="869212"/>
    <lineage>
        <taxon>Bacteria</taxon>
        <taxon>Pseudomonadati</taxon>
        <taxon>Spirochaetota</taxon>
        <taxon>Spirochaetia</taxon>
        <taxon>Leptospirales</taxon>
        <taxon>Leptospiraceae</taxon>
        <taxon>Turneriella</taxon>
    </lineage>
</organism>
<dbReference type="STRING" id="869212.Turpa_0982"/>
<dbReference type="Proteomes" id="UP000006048">
    <property type="component" value="Chromosome"/>
</dbReference>
<evidence type="ECO:0000313" key="1">
    <source>
        <dbReference type="EMBL" id="AFM11631.1"/>
    </source>
</evidence>
<proteinExistence type="predicted"/>
<protein>
    <recommendedName>
        <fullName evidence="3">Acetyltransferase</fullName>
    </recommendedName>
</protein>
<accession>I4B2X4</accession>
<reference evidence="1 2" key="1">
    <citation type="submission" date="2012-06" db="EMBL/GenBank/DDBJ databases">
        <title>The complete chromosome of genome of Turneriella parva DSM 21527.</title>
        <authorList>
            <consortium name="US DOE Joint Genome Institute (JGI-PGF)"/>
            <person name="Lucas S."/>
            <person name="Han J."/>
            <person name="Lapidus A."/>
            <person name="Bruce D."/>
            <person name="Goodwin L."/>
            <person name="Pitluck S."/>
            <person name="Peters L."/>
            <person name="Kyrpides N."/>
            <person name="Mavromatis K."/>
            <person name="Ivanova N."/>
            <person name="Mikhailova N."/>
            <person name="Chertkov O."/>
            <person name="Detter J.C."/>
            <person name="Tapia R."/>
            <person name="Han C."/>
            <person name="Land M."/>
            <person name="Hauser L."/>
            <person name="Markowitz V."/>
            <person name="Cheng J.-F."/>
            <person name="Hugenholtz P."/>
            <person name="Woyke T."/>
            <person name="Wu D."/>
            <person name="Gronow S."/>
            <person name="Wellnitz S."/>
            <person name="Brambilla E."/>
            <person name="Klenk H.-P."/>
            <person name="Eisen J.A."/>
        </authorList>
    </citation>
    <scope>NUCLEOTIDE SEQUENCE [LARGE SCALE GENOMIC DNA]</scope>
    <source>
        <strain evidence="2">ATCC BAA-1111 / DSM 21527 / NCTC 11395 / H</strain>
    </source>
</reference>
<dbReference type="KEGG" id="tpx:Turpa_0982"/>
<evidence type="ECO:0008006" key="3">
    <source>
        <dbReference type="Google" id="ProtNLM"/>
    </source>
</evidence>
<gene>
    <name evidence="1" type="ordered locus">Turpa_0982</name>
</gene>
<name>I4B2X4_TURPD</name>
<evidence type="ECO:0000313" key="2">
    <source>
        <dbReference type="Proteomes" id="UP000006048"/>
    </source>
</evidence>
<dbReference type="EMBL" id="CP002959">
    <property type="protein sequence ID" value="AFM11631.1"/>
    <property type="molecule type" value="Genomic_DNA"/>
</dbReference>
<dbReference type="AlphaFoldDB" id="I4B2X4"/>
<sequence>MPNRANRSTSADVAEAVRTALIAAAIGAFEEAGIAGLCAEGRFEHAVGAMRSLRLEGVFTNADGGVDTE</sequence>